<protein>
    <submittedName>
        <fullName evidence="2">Uncharacterized protein</fullName>
    </submittedName>
</protein>
<gene>
    <name evidence="2" type="ORF">QQS21_008853</name>
</gene>
<feature type="compositionally biased region" description="Low complexity" evidence="1">
    <location>
        <begin position="45"/>
        <end position="55"/>
    </location>
</feature>
<evidence type="ECO:0000256" key="1">
    <source>
        <dbReference type="SAM" id="MobiDB-lite"/>
    </source>
</evidence>
<reference evidence="2" key="1">
    <citation type="submission" date="2023-06" db="EMBL/GenBank/DDBJ databases">
        <title>Conoideocrella luteorostrata (Hypocreales: Clavicipitaceae), a potential biocontrol fungus for elongate hemlock scale in United States Christmas tree production areas.</title>
        <authorList>
            <person name="Barrett H."/>
            <person name="Lovett B."/>
            <person name="Macias A.M."/>
            <person name="Stajich J.E."/>
            <person name="Kasson M.T."/>
        </authorList>
    </citation>
    <scope>NUCLEOTIDE SEQUENCE</scope>
    <source>
        <strain evidence="2">ARSEF 14590</strain>
    </source>
</reference>
<organism evidence="2 3">
    <name type="scientific">Conoideocrella luteorostrata</name>
    <dbReference type="NCBI Taxonomy" id="1105319"/>
    <lineage>
        <taxon>Eukaryota</taxon>
        <taxon>Fungi</taxon>
        <taxon>Dikarya</taxon>
        <taxon>Ascomycota</taxon>
        <taxon>Pezizomycotina</taxon>
        <taxon>Sordariomycetes</taxon>
        <taxon>Hypocreomycetidae</taxon>
        <taxon>Hypocreales</taxon>
        <taxon>Clavicipitaceae</taxon>
        <taxon>Conoideocrella</taxon>
    </lineage>
</organism>
<dbReference type="AlphaFoldDB" id="A0AAJ0CMG7"/>
<proteinExistence type="predicted"/>
<feature type="compositionally biased region" description="Basic and acidic residues" evidence="1">
    <location>
        <begin position="97"/>
        <end position="117"/>
    </location>
</feature>
<dbReference type="EMBL" id="JASWJB010000211">
    <property type="protein sequence ID" value="KAK2593436.1"/>
    <property type="molecule type" value="Genomic_DNA"/>
</dbReference>
<sequence length="117" mass="13271">MSPRPEANQATQRDGGRSPSPEETPDIVPSRLLSAEEAEQDYQKQLALLAEQEAAYRAQTASGSNNPEETPDIMPSKTLSREEAEADYQKQLALLEQRNRERFERQKTLDEENKARL</sequence>
<feature type="region of interest" description="Disordered" evidence="1">
    <location>
        <begin position="1"/>
        <end position="117"/>
    </location>
</feature>
<feature type="compositionally biased region" description="Polar residues" evidence="1">
    <location>
        <begin position="59"/>
        <end position="68"/>
    </location>
</feature>
<dbReference type="Proteomes" id="UP001251528">
    <property type="component" value="Unassembled WGS sequence"/>
</dbReference>
<evidence type="ECO:0000313" key="2">
    <source>
        <dbReference type="EMBL" id="KAK2593436.1"/>
    </source>
</evidence>
<evidence type="ECO:0000313" key="3">
    <source>
        <dbReference type="Proteomes" id="UP001251528"/>
    </source>
</evidence>
<accession>A0AAJ0CMG7</accession>
<keyword evidence="3" id="KW-1185">Reference proteome</keyword>
<comment type="caution">
    <text evidence="2">The sequence shown here is derived from an EMBL/GenBank/DDBJ whole genome shotgun (WGS) entry which is preliminary data.</text>
</comment>
<name>A0AAJ0CMG7_9HYPO</name>